<name>A0A8H3FG61_9LECA</name>
<proteinExistence type="predicted"/>
<gene>
    <name evidence="1" type="primary">MSS1_2</name>
    <name evidence="1" type="ORF">IMSHALPRED_006234</name>
</gene>
<dbReference type="OrthoDB" id="5384871at2759"/>
<dbReference type="EMBL" id="CAJPDT010000037">
    <property type="protein sequence ID" value="CAF9924627.1"/>
    <property type="molecule type" value="Genomic_DNA"/>
</dbReference>
<accession>A0A8H3FG61</accession>
<dbReference type="Proteomes" id="UP000664534">
    <property type="component" value="Unassembled WGS sequence"/>
</dbReference>
<sequence length="573" mass="63419">MASDLVNIPPEVQGLVGDYLPVGDLNSVSRTCKTLNSAFLAKLYRCVIIKVPIQWSRLGSLENLISSAGNGLKFTNNFCITARKQPLKDDTRGYADGPIAQELADERDDMSCLPRKSASVALNVMIRLLLKRIADNKIKSFDWRHSCTLETSTILLLLKHQGDTLRGLGVTRYSEPQNLRSILVGGLQHLVITDLNIEQGCEWPARLIVQSLDTIQHLHLGVLSTIAQEYVHGRLSQHDLPGSFAEMTKKALPASARENKRMLSLETLGLYGLNFENVIGEALGFEIDFASMTSLRLESCSGLYEAFGFFMGYYVQSARLCSFKLKTFFVRHEAGGPGFAQLLTDFLTSFTGLEHLGLLLEGQSNAMSKAPILEMHGKTLKTLVWDERTKARKDTKKDTSSKRLKDNNLGLISLKCPNLRALGLALGWRTSSTAASLKMFEKSFRRMPKLGTLHFRNLPEMDLTACVLLTDYMIKGIASAVLDMYAGGKPSNHPKPLTTIALGAPLYGDIHIGSKHFPNDPVHDVLQLRVYHVDYKYRSVLGPSPTVTQVAKGTADDVITCSDKGILNEYWLA</sequence>
<keyword evidence="2" id="KW-1185">Reference proteome</keyword>
<organism evidence="1 2">
    <name type="scientific">Imshaugia aleurites</name>
    <dbReference type="NCBI Taxonomy" id="172621"/>
    <lineage>
        <taxon>Eukaryota</taxon>
        <taxon>Fungi</taxon>
        <taxon>Dikarya</taxon>
        <taxon>Ascomycota</taxon>
        <taxon>Pezizomycotina</taxon>
        <taxon>Lecanoromycetes</taxon>
        <taxon>OSLEUM clade</taxon>
        <taxon>Lecanoromycetidae</taxon>
        <taxon>Lecanorales</taxon>
        <taxon>Lecanorineae</taxon>
        <taxon>Parmeliaceae</taxon>
        <taxon>Imshaugia</taxon>
    </lineage>
</organism>
<dbReference type="AlphaFoldDB" id="A0A8H3FG61"/>
<evidence type="ECO:0000313" key="2">
    <source>
        <dbReference type="Proteomes" id="UP000664534"/>
    </source>
</evidence>
<dbReference type="InterPro" id="IPR032675">
    <property type="entry name" value="LRR_dom_sf"/>
</dbReference>
<dbReference type="SUPFAM" id="SSF52047">
    <property type="entry name" value="RNI-like"/>
    <property type="match status" value="1"/>
</dbReference>
<dbReference type="Gene3D" id="3.80.10.10">
    <property type="entry name" value="Ribonuclease Inhibitor"/>
    <property type="match status" value="1"/>
</dbReference>
<evidence type="ECO:0000313" key="1">
    <source>
        <dbReference type="EMBL" id="CAF9924627.1"/>
    </source>
</evidence>
<protein>
    <submittedName>
        <fullName evidence="1">Mitochondrial splicing system protein</fullName>
    </submittedName>
</protein>
<comment type="caution">
    <text evidence="1">The sequence shown here is derived from an EMBL/GenBank/DDBJ whole genome shotgun (WGS) entry which is preliminary data.</text>
</comment>
<reference evidence="1" key="1">
    <citation type="submission" date="2021-03" db="EMBL/GenBank/DDBJ databases">
        <authorList>
            <person name="Tagirdzhanova G."/>
        </authorList>
    </citation>
    <scope>NUCLEOTIDE SEQUENCE</scope>
</reference>